<gene>
    <name evidence="1" type="ORF">HY912_14155</name>
</gene>
<dbReference type="EMBL" id="JACRDE010000369">
    <property type="protein sequence ID" value="MBI5250629.1"/>
    <property type="molecule type" value="Genomic_DNA"/>
</dbReference>
<dbReference type="Proteomes" id="UP000807825">
    <property type="component" value="Unassembled WGS sequence"/>
</dbReference>
<evidence type="ECO:0000313" key="1">
    <source>
        <dbReference type="EMBL" id="MBI5250629.1"/>
    </source>
</evidence>
<proteinExistence type="predicted"/>
<accession>A0A9D6V4F4</accession>
<organism evidence="1 2">
    <name type="scientific">Desulfomonile tiedjei</name>
    <dbReference type="NCBI Taxonomy" id="2358"/>
    <lineage>
        <taxon>Bacteria</taxon>
        <taxon>Pseudomonadati</taxon>
        <taxon>Thermodesulfobacteriota</taxon>
        <taxon>Desulfomonilia</taxon>
        <taxon>Desulfomonilales</taxon>
        <taxon>Desulfomonilaceae</taxon>
        <taxon>Desulfomonile</taxon>
    </lineage>
</organism>
<protein>
    <submittedName>
        <fullName evidence="1">Uncharacterized protein</fullName>
    </submittedName>
</protein>
<evidence type="ECO:0000313" key="2">
    <source>
        <dbReference type="Proteomes" id="UP000807825"/>
    </source>
</evidence>
<dbReference type="AlphaFoldDB" id="A0A9D6V4F4"/>
<comment type="caution">
    <text evidence="1">The sequence shown here is derived from an EMBL/GenBank/DDBJ whole genome shotgun (WGS) entry which is preliminary data.</text>
</comment>
<name>A0A9D6V4F4_9BACT</name>
<reference evidence="1" key="1">
    <citation type="submission" date="2020-07" db="EMBL/GenBank/DDBJ databases">
        <title>Huge and variable diversity of episymbiotic CPR bacteria and DPANN archaea in groundwater ecosystems.</title>
        <authorList>
            <person name="He C.Y."/>
            <person name="Keren R."/>
            <person name="Whittaker M."/>
            <person name="Farag I.F."/>
            <person name="Doudna J."/>
            <person name="Cate J.H.D."/>
            <person name="Banfield J.F."/>
        </authorList>
    </citation>
    <scope>NUCLEOTIDE SEQUENCE</scope>
    <source>
        <strain evidence="1">NC_groundwater_1664_Pr3_B-0.1um_52_9</strain>
    </source>
</reference>
<sequence>MCGLRLIVLISILSVAGTTSSWAVGYERLEIPQNQKQTKTVVTEAKANGSFMQKCPALLDETAGVVRDILSQFGLINKKTP</sequence>